<dbReference type="RefSeq" id="WP_165240915.1">
    <property type="nucleotide sequence ID" value="NZ_JAAKZV010000152.1"/>
</dbReference>
<proteinExistence type="predicted"/>
<evidence type="ECO:0000313" key="1">
    <source>
        <dbReference type="EMBL" id="NGN67623.1"/>
    </source>
</evidence>
<sequence length="191" mass="21698">MAGRWMTFGQYGAEGVPGKQALARQLDELLTGIVSEVTTERGLHARLKYLTASPAGYAAMARAGIDVTPRTLMRWLSEEAHPTRVNLTRIDAAYWDLRRRNVAKDLKGRLNARGRGTRMEIYPVEQRGVIAQRRRDIPIRSVNVRLVWDDMVDAWLNEDERTLDEIWDDIICDLDSSWDAYSYVTAVGFGA</sequence>
<protein>
    <submittedName>
        <fullName evidence="1">Transcriptional regulator</fullName>
    </submittedName>
</protein>
<dbReference type="AlphaFoldDB" id="A0A6G4U695"/>
<reference evidence="1 2" key="1">
    <citation type="submission" date="2020-02" db="EMBL/GenBank/DDBJ databases">
        <title>Whole-genome analyses of novel actinobacteria.</title>
        <authorList>
            <person name="Sahin N."/>
        </authorList>
    </citation>
    <scope>NUCLEOTIDE SEQUENCE [LARGE SCALE GENOMIC DNA]</scope>
    <source>
        <strain evidence="1 2">A7024</strain>
    </source>
</reference>
<comment type="caution">
    <text evidence="1">The sequence shown here is derived from an EMBL/GenBank/DDBJ whole genome shotgun (WGS) entry which is preliminary data.</text>
</comment>
<gene>
    <name evidence="1" type="ORF">G5C51_27435</name>
</gene>
<dbReference type="EMBL" id="JAAKZV010000152">
    <property type="protein sequence ID" value="NGN67623.1"/>
    <property type="molecule type" value="Genomic_DNA"/>
</dbReference>
<evidence type="ECO:0000313" key="2">
    <source>
        <dbReference type="Proteomes" id="UP000481583"/>
    </source>
</evidence>
<accession>A0A6G4U695</accession>
<keyword evidence="2" id="KW-1185">Reference proteome</keyword>
<dbReference type="Proteomes" id="UP000481583">
    <property type="component" value="Unassembled WGS sequence"/>
</dbReference>
<organism evidence="1 2">
    <name type="scientific">Streptomyces coryli</name>
    <dbReference type="NCBI Taxonomy" id="1128680"/>
    <lineage>
        <taxon>Bacteria</taxon>
        <taxon>Bacillati</taxon>
        <taxon>Actinomycetota</taxon>
        <taxon>Actinomycetes</taxon>
        <taxon>Kitasatosporales</taxon>
        <taxon>Streptomycetaceae</taxon>
        <taxon>Streptomyces</taxon>
    </lineage>
</organism>
<name>A0A6G4U695_9ACTN</name>